<reference evidence="2 3" key="1">
    <citation type="journal article" date="2015" name="Genome Biol. Evol.">
        <title>Comparative Genomics of a Bacterivorous Green Alga Reveals Evolutionary Causalities and Consequences of Phago-Mixotrophic Mode of Nutrition.</title>
        <authorList>
            <person name="Burns J.A."/>
            <person name="Paasch A."/>
            <person name="Narechania A."/>
            <person name="Kim E."/>
        </authorList>
    </citation>
    <scope>NUCLEOTIDE SEQUENCE [LARGE SCALE GENOMIC DNA]</scope>
    <source>
        <strain evidence="2 3">PLY_AMNH</strain>
    </source>
</reference>
<evidence type="ECO:0000313" key="2">
    <source>
        <dbReference type="EMBL" id="KAK3255730.1"/>
    </source>
</evidence>
<name>A0AAE0F9Z3_9CHLO</name>
<dbReference type="EMBL" id="LGRX02022335">
    <property type="protein sequence ID" value="KAK3255730.1"/>
    <property type="molecule type" value="Genomic_DNA"/>
</dbReference>
<feature type="compositionally biased region" description="Pro residues" evidence="1">
    <location>
        <begin position="238"/>
        <end position="248"/>
    </location>
</feature>
<accession>A0AAE0F9Z3</accession>
<keyword evidence="3" id="KW-1185">Reference proteome</keyword>
<sequence>MVFTFKKLPRRQDAADSVASAPQGSDGVQRALQFDFDTSPAEAPINMATVVRTCGAVPALAALVHAPLPLSTCFPSPCPDPSPSPTTSQTPTAPADAKADPTLQVPLTLLRANMERYPTLMAAVEAALCRSPPAASGAAPSPFGTPGAAVSSGMSLPADGRAIDDYIQARQQLLSCSEGDLSISSMATACRGLPPLVGRLIRVATQGGMIHRGSRAAVASESGDEGTPKWLEASLHAPTPPSGAPTPPSGAFVTPEAQAAQGEAMVEWEEALWARIEAEFYTKAQEGEGDAAAAGRLEHHLRQGRPLAALEIFLRARLPFTSVNSPRRTRFLLSLSEQDAKMLHGIVEPLAVANFSKVPHAATTAHTRRKAPLVG</sequence>
<comment type="caution">
    <text evidence="2">The sequence shown here is derived from an EMBL/GenBank/DDBJ whole genome shotgun (WGS) entry which is preliminary data.</text>
</comment>
<evidence type="ECO:0000256" key="1">
    <source>
        <dbReference type="SAM" id="MobiDB-lite"/>
    </source>
</evidence>
<feature type="region of interest" description="Disordered" evidence="1">
    <location>
        <begin position="214"/>
        <end position="250"/>
    </location>
</feature>
<dbReference type="PANTHER" id="PTHR13650">
    <property type="entry name" value="SPATACSIN"/>
    <property type="match status" value="1"/>
</dbReference>
<gene>
    <name evidence="2" type="ORF">CYMTET_35100</name>
</gene>
<dbReference type="GO" id="GO:0005737">
    <property type="term" value="C:cytoplasm"/>
    <property type="evidence" value="ECO:0007669"/>
    <property type="project" value="TreeGrafter"/>
</dbReference>
<evidence type="ECO:0000313" key="3">
    <source>
        <dbReference type="Proteomes" id="UP001190700"/>
    </source>
</evidence>
<dbReference type="Proteomes" id="UP001190700">
    <property type="component" value="Unassembled WGS sequence"/>
</dbReference>
<feature type="compositionally biased region" description="Low complexity" evidence="1">
    <location>
        <begin position="85"/>
        <end position="102"/>
    </location>
</feature>
<proteinExistence type="predicted"/>
<protein>
    <submittedName>
        <fullName evidence="2">Uncharacterized protein</fullName>
    </submittedName>
</protein>
<feature type="region of interest" description="Disordered" evidence="1">
    <location>
        <begin position="78"/>
        <end position="102"/>
    </location>
</feature>
<organism evidence="2 3">
    <name type="scientific">Cymbomonas tetramitiformis</name>
    <dbReference type="NCBI Taxonomy" id="36881"/>
    <lineage>
        <taxon>Eukaryota</taxon>
        <taxon>Viridiplantae</taxon>
        <taxon>Chlorophyta</taxon>
        <taxon>Pyramimonadophyceae</taxon>
        <taxon>Pyramimonadales</taxon>
        <taxon>Pyramimonadaceae</taxon>
        <taxon>Cymbomonas</taxon>
    </lineage>
</organism>
<dbReference type="InterPro" id="IPR028103">
    <property type="entry name" value="Spatacsin"/>
</dbReference>
<feature type="non-terminal residue" evidence="2">
    <location>
        <position position="375"/>
    </location>
</feature>
<dbReference type="PANTHER" id="PTHR13650:SF0">
    <property type="entry name" value="SPATACSIN"/>
    <property type="match status" value="1"/>
</dbReference>
<dbReference type="AlphaFoldDB" id="A0AAE0F9Z3"/>